<name>A0A835N8D1_9ROSI</name>
<evidence type="ECO:0008006" key="10">
    <source>
        <dbReference type="Google" id="ProtNLM"/>
    </source>
</evidence>
<keyword evidence="1" id="KW-0677">Repeat</keyword>
<dbReference type="InterPro" id="IPR035979">
    <property type="entry name" value="RBD_domain_sf"/>
</dbReference>
<dbReference type="Gene3D" id="2.20.70.10">
    <property type="match status" value="1"/>
</dbReference>
<dbReference type="Proteomes" id="UP000657918">
    <property type="component" value="Unassembled WGS sequence"/>
</dbReference>
<dbReference type="CDD" id="cd00201">
    <property type="entry name" value="WW"/>
    <property type="match status" value="1"/>
</dbReference>
<evidence type="ECO:0000313" key="9">
    <source>
        <dbReference type="Proteomes" id="UP000657918"/>
    </source>
</evidence>
<evidence type="ECO:0000256" key="4">
    <source>
        <dbReference type="SAM" id="MobiDB-lite"/>
    </source>
</evidence>
<keyword evidence="5" id="KW-0472">Membrane</keyword>
<dbReference type="OrthoDB" id="410044at2759"/>
<keyword evidence="2 3" id="KW-0694">RNA-binding</keyword>
<feature type="domain" description="RRM" evidence="7">
    <location>
        <begin position="78"/>
        <end position="131"/>
    </location>
</feature>
<evidence type="ECO:0000256" key="3">
    <source>
        <dbReference type="PROSITE-ProRule" id="PRU00176"/>
    </source>
</evidence>
<dbReference type="PROSITE" id="PS50102">
    <property type="entry name" value="RRM"/>
    <property type="match status" value="2"/>
</dbReference>
<organism evidence="8 9">
    <name type="scientific">Salix dunnii</name>
    <dbReference type="NCBI Taxonomy" id="1413687"/>
    <lineage>
        <taxon>Eukaryota</taxon>
        <taxon>Viridiplantae</taxon>
        <taxon>Streptophyta</taxon>
        <taxon>Embryophyta</taxon>
        <taxon>Tracheophyta</taxon>
        <taxon>Spermatophyta</taxon>
        <taxon>Magnoliopsida</taxon>
        <taxon>eudicotyledons</taxon>
        <taxon>Gunneridae</taxon>
        <taxon>Pentapetalae</taxon>
        <taxon>rosids</taxon>
        <taxon>fabids</taxon>
        <taxon>Malpighiales</taxon>
        <taxon>Salicaceae</taxon>
        <taxon>Saliceae</taxon>
        <taxon>Salix</taxon>
    </lineage>
</organism>
<dbReference type="SUPFAM" id="SSF51045">
    <property type="entry name" value="WW domain"/>
    <property type="match status" value="1"/>
</dbReference>
<feature type="domain" description="WW" evidence="6">
    <location>
        <begin position="534"/>
        <end position="567"/>
    </location>
</feature>
<comment type="caution">
    <text evidence="8">The sequence shown here is derived from an EMBL/GenBank/DDBJ whole genome shotgun (WGS) entry which is preliminary data.</text>
</comment>
<dbReference type="InterPro" id="IPR000504">
    <property type="entry name" value="RRM_dom"/>
</dbReference>
<sequence>MDRHRGDHQRHHEHQHSNFNQHYPDQNQFNNHNHYNYDSNQQMSGEANEPFSGGLFRSNGRKRGRFHSSDYGDGGVHAKLYIAPIPRTTTEENIRSLFEEHGSIVEVVLPRDKRTGQQQVRRKQLGWYNFQYGKNLGLLVLAVQVLELSFHIICLASWDFDVCSWQLERSRNSVTKLDSLCFSSIVIGARWIVLLTSIAIIVSYGKFMSICHVASPYCFVKYATFEEADRAIRALHNQHTIPGEVVPFKVRYADGERERPALRCPVVEGVVDKLYVGSVNKLASKQEIEEIFSPYGHVEDVYIARDELKQSRGCAFVKFSHRDMALAAIKGLNGTVTMRGCDQPLIVRFADPKKPKTGELRFCIPFLFSLYRGSYAFGGPNLGPCSQQPMIRPAPGCCLPNVSFSMQQTSTTGVPQAVAYAAPHITEQPLSSVKHSPSQLSQMPLQHMQAPEKCFQSPQQAIFDTHKQTQILEQQQNQQIALQEVVLFESKSVDGVTSSGGYYYVSVPIWTGSTQLAGCNSATSAVPPSPQIMDPEECDWSEHSCPDGYKYYFNCITCESRWEKPVEFTLFQQQFQEQKRLHGSNQQPSLSRVCSAEEVDRTQKVLLEMHLLHQKLQQSSLSDNHQVSVHYVSYGYVHVFSIAEALRLSIVSTRIQKQLSINCFTIVNDLAASFIFHVWKVLEVLDLWPYSVEPWTSGSRSALAIPVIYGI</sequence>
<dbReference type="Pfam" id="PF00397">
    <property type="entry name" value="WW"/>
    <property type="match status" value="1"/>
</dbReference>
<protein>
    <recommendedName>
        <fullName evidence="10">Flowering time control protein FCA</fullName>
    </recommendedName>
</protein>
<proteinExistence type="predicted"/>
<dbReference type="InterPro" id="IPR036020">
    <property type="entry name" value="WW_dom_sf"/>
</dbReference>
<gene>
    <name evidence="8" type="ORF">SADUNF_Sadunf02G0170400</name>
</gene>
<dbReference type="SUPFAM" id="SSF54928">
    <property type="entry name" value="RNA-binding domain, RBD"/>
    <property type="match status" value="2"/>
</dbReference>
<accession>A0A835N8D1</accession>
<feature type="transmembrane region" description="Helical" evidence="5">
    <location>
        <begin position="180"/>
        <end position="202"/>
    </location>
</feature>
<feature type="compositionally biased region" description="Low complexity" evidence="4">
    <location>
        <begin position="25"/>
        <end position="38"/>
    </location>
</feature>
<dbReference type="Pfam" id="PF00076">
    <property type="entry name" value="RRM_1"/>
    <property type="match status" value="2"/>
</dbReference>
<dbReference type="GO" id="GO:0003723">
    <property type="term" value="F:RNA binding"/>
    <property type="evidence" value="ECO:0007669"/>
    <property type="project" value="UniProtKB-UniRule"/>
</dbReference>
<dbReference type="PANTHER" id="PTHR24012">
    <property type="entry name" value="RNA BINDING PROTEIN"/>
    <property type="match status" value="1"/>
</dbReference>
<dbReference type="Gene3D" id="3.30.70.330">
    <property type="match status" value="2"/>
</dbReference>
<evidence type="ECO:0000256" key="1">
    <source>
        <dbReference type="ARBA" id="ARBA00022737"/>
    </source>
</evidence>
<dbReference type="EMBL" id="JADGMS010000002">
    <property type="protein sequence ID" value="KAF9688181.1"/>
    <property type="molecule type" value="Genomic_DNA"/>
</dbReference>
<reference evidence="8 9" key="1">
    <citation type="submission" date="2020-10" db="EMBL/GenBank/DDBJ databases">
        <title>Plant Genome Project.</title>
        <authorList>
            <person name="Zhang R.-G."/>
        </authorList>
    </citation>
    <scope>NUCLEOTIDE SEQUENCE [LARGE SCALE GENOMIC DNA]</scope>
    <source>
        <strain evidence="8">FAFU-HL-1</strain>
        <tissue evidence="8">Leaf</tissue>
    </source>
</reference>
<dbReference type="PROSITE" id="PS01159">
    <property type="entry name" value="WW_DOMAIN_1"/>
    <property type="match status" value="1"/>
</dbReference>
<feature type="domain" description="RRM" evidence="7">
    <location>
        <begin position="272"/>
        <end position="352"/>
    </location>
</feature>
<dbReference type="PROSITE" id="PS50020">
    <property type="entry name" value="WW_DOMAIN_2"/>
    <property type="match status" value="1"/>
</dbReference>
<evidence type="ECO:0000259" key="6">
    <source>
        <dbReference type="PROSITE" id="PS50020"/>
    </source>
</evidence>
<feature type="compositionally biased region" description="Basic residues" evidence="4">
    <location>
        <begin position="1"/>
        <end position="14"/>
    </location>
</feature>
<dbReference type="InterPro" id="IPR001202">
    <property type="entry name" value="WW_dom"/>
</dbReference>
<dbReference type="SMART" id="SM00360">
    <property type="entry name" value="RRM"/>
    <property type="match status" value="2"/>
</dbReference>
<evidence type="ECO:0000313" key="8">
    <source>
        <dbReference type="EMBL" id="KAF9688181.1"/>
    </source>
</evidence>
<keyword evidence="5" id="KW-0812">Transmembrane</keyword>
<keyword evidence="9" id="KW-1185">Reference proteome</keyword>
<evidence type="ECO:0000259" key="7">
    <source>
        <dbReference type="PROSITE" id="PS50102"/>
    </source>
</evidence>
<evidence type="ECO:0000256" key="2">
    <source>
        <dbReference type="ARBA" id="ARBA00022884"/>
    </source>
</evidence>
<feature type="region of interest" description="Disordered" evidence="4">
    <location>
        <begin position="1"/>
        <end position="70"/>
    </location>
</feature>
<keyword evidence="5" id="KW-1133">Transmembrane helix</keyword>
<dbReference type="SMART" id="SM00456">
    <property type="entry name" value="WW"/>
    <property type="match status" value="1"/>
</dbReference>
<dbReference type="AlphaFoldDB" id="A0A835N8D1"/>
<evidence type="ECO:0000256" key="5">
    <source>
        <dbReference type="SAM" id="Phobius"/>
    </source>
</evidence>
<dbReference type="InterPro" id="IPR012677">
    <property type="entry name" value="Nucleotide-bd_a/b_plait_sf"/>
</dbReference>